<dbReference type="AlphaFoldDB" id="A0A6J6S0P3"/>
<dbReference type="GO" id="GO:0016757">
    <property type="term" value="F:glycosyltransferase activity"/>
    <property type="evidence" value="ECO:0007669"/>
    <property type="project" value="TreeGrafter"/>
</dbReference>
<dbReference type="InterPro" id="IPR028098">
    <property type="entry name" value="Glyco_trans_4-like_N"/>
</dbReference>
<dbReference type="EMBL" id="CAEZYN010000104">
    <property type="protein sequence ID" value="CAB4728147.1"/>
    <property type="molecule type" value="Genomic_DNA"/>
</dbReference>
<organism evidence="2">
    <name type="scientific">freshwater metagenome</name>
    <dbReference type="NCBI Taxonomy" id="449393"/>
    <lineage>
        <taxon>unclassified sequences</taxon>
        <taxon>metagenomes</taxon>
        <taxon>ecological metagenomes</taxon>
    </lineage>
</organism>
<reference evidence="2" key="1">
    <citation type="submission" date="2020-05" db="EMBL/GenBank/DDBJ databases">
        <authorList>
            <person name="Chiriac C."/>
            <person name="Salcher M."/>
            <person name="Ghai R."/>
            <person name="Kavagutti S V."/>
        </authorList>
    </citation>
    <scope>NUCLEOTIDE SEQUENCE</scope>
</reference>
<evidence type="ECO:0000259" key="1">
    <source>
        <dbReference type="Pfam" id="PF13439"/>
    </source>
</evidence>
<dbReference type="PANTHER" id="PTHR45947:SF3">
    <property type="entry name" value="SULFOQUINOVOSYL TRANSFERASE SQD2"/>
    <property type="match status" value="1"/>
</dbReference>
<feature type="domain" description="Glycosyltransferase subfamily 4-like N-terminal" evidence="1">
    <location>
        <begin position="13"/>
        <end position="180"/>
    </location>
</feature>
<gene>
    <name evidence="2" type="ORF">UFOPK2715_00889</name>
</gene>
<evidence type="ECO:0000313" key="2">
    <source>
        <dbReference type="EMBL" id="CAB4728147.1"/>
    </source>
</evidence>
<proteinExistence type="predicted"/>
<dbReference type="InterPro" id="IPR050194">
    <property type="entry name" value="Glycosyltransferase_grp1"/>
</dbReference>
<name>A0A6J6S0P3_9ZZZZ</name>
<dbReference type="Pfam" id="PF13439">
    <property type="entry name" value="Glyco_transf_4"/>
    <property type="match status" value="1"/>
</dbReference>
<dbReference type="Gene3D" id="3.40.50.2000">
    <property type="entry name" value="Glycogen Phosphorylase B"/>
    <property type="match status" value="2"/>
</dbReference>
<accession>A0A6J6S0P3</accession>
<dbReference type="Pfam" id="PF13692">
    <property type="entry name" value="Glyco_trans_1_4"/>
    <property type="match status" value="1"/>
</dbReference>
<protein>
    <submittedName>
        <fullName evidence="2">Unannotated protein</fullName>
    </submittedName>
</protein>
<dbReference type="PANTHER" id="PTHR45947">
    <property type="entry name" value="SULFOQUINOVOSYL TRANSFERASE SQD2"/>
    <property type="match status" value="1"/>
</dbReference>
<dbReference type="SUPFAM" id="SSF53756">
    <property type="entry name" value="UDP-Glycosyltransferase/glycogen phosphorylase"/>
    <property type="match status" value="1"/>
</dbReference>
<sequence length="369" mass="41135">MKVLHIITRMNTGGPAVFLDHLTTSLANLGCESTIAYGYCESNEIDYLDSKKLSSKTIKIKSLHRSLNPYHDLKSFIQIRNIIKTIKPDLINTHTSKAGVLGRLAAKSVDRSLPVAHTFHGHLIYGYFAKYKSLIFTVIERFMSNFTNMFIAVTSETKSSLQKLGIGKKGVWQVIPIGIPITASVIYKVDRAGPFKLLWVGRFTDIKDPFYAIETIKTLEATKPAGFTLTMVGEGEIFEEAKKRAVGLPIKFTGWVKDPFESIQEFDLLMLTSKNEGLPLVMLEAANLGKPTISRNVGGVSEFIKSNSTGFLISGDYDDMARLITDLDRDRSKLEQAGVLAKKLLSTEFSVETMAKQYSKIYDQLMIRG</sequence>